<name>A0A1W2A825_9FIRM</name>
<dbReference type="STRING" id="1122930.SAMN02745168_1601"/>
<comment type="subcellular location">
    <subcellularLocation>
        <location evidence="2">Cell membrane</location>
    </subcellularLocation>
    <subcellularLocation>
        <location evidence="1">Membrane</location>
        <topology evidence="1">Single-pass membrane protein</topology>
    </subcellularLocation>
</comment>
<evidence type="ECO:0000259" key="12">
    <source>
        <dbReference type="Pfam" id="PF00905"/>
    </source>
</evidence>
<dbReference type="GO" id="GO:0005886">
    <property type="term" value="C:plasma membrane"/>
    <property type="evidence" value="ECO:0007669"/>
    <property type="project" value="UniProtKB-SubCell"/>
</dbReference>
<evidence type="ECO:0000256" key="2">
    <source>
        <dbReference type="ARBA" id="ARBA00004236"/>
    </source>
</evidence>
<dbReference type="InterPro" id="IPR012338">
    <property type="entry name" value="Beta-lactam/transpept-like"/>
</dbReference>
<evidence type="ECO:0000256" key="5">
    <source>
        <dbReference type="ARBA" id="ARBA00022692"/>
    </source>
</evidence>
<dbReference type="InterPro" id="IPR005311">
    <property type="entry name" value="PBP_dimer"/>
</dbReference>
<dbReference type="Gene3D" id="3.40.710.10">
    <property type="entry name" value="DD-peptidase/beta-lactamase superfamily"/>
    <property type="match status" value="1"/>
</dbReference>
<keyword evidence="4" id="KW-1003">Cell membrane</keyword>
<evidence type="ECO:0000256" key="8">
    <source>
        <dbReference type="ARBA" id="ARBA00022989"/>
    </source>
</evidence>
<dbReference type="InterPro" id="IPR036138">
    <property type="entry name" value="PBP_dimer_sf"/>
</dbReference>
<evidence type="ECO:0000259" key="13">
    <source>
        <dbReference type="Pfam" id="PF03717"/>
    </source>
</evidence>
<feature type="domain" description="Penicillin-binding protein transpeptidase" evidence="12">
    <location>
        <begin position="338"/>
        <end position="656"/>
    </location>
</feature>
<evidence type="ECO:0000313" key="15">
    <source>
        <dbReference type="Proteomes" id="UP000192790"/>
    </source>
</evidence>
<dbReference type="AlphaFoldDB" id="A0A1W2A825"/>
<dbReference type="GO" id="GO:0008658">
    <property type="term" value="F:penicillin binding"/>
    <property type="evidence" value="ECO:0007669"/>
    <property type="project" value="InterPro"/>
</dbReference>
<protein>
    <submittedName>
        <fullName evidence="14">Penicillin-binding protein 2</fullName>
    </submittedName>
</protein>
<dbReference type="Proteomes" id="UP000192790">
    <property type="component" value="Unassembled WGS sequence"/>
</dbReference>
<proteinExistence type="inferred from homology"/>
<evidence type="ECO:0000313" key="14">
    <source>
        <dbReference type="EMBL" id="SMC56814.1"/>
    </source>
</evidence>
<dbReference type="Pfam" id="PF00905">
    <property type="entry name" value="Transpeptidase"/>
    <property type="match status" value="1"/>
</dbReference>
<reference evidence="14 15" key="1">
    <citation type="submission" date="2017-04" db="EMBL/GenBank/DDBJ databases">
        <authorList>
            <person name="Afonso C.L."/>
            <person name="Miller P.J."/>
            <person name="Scott M.A."/>
            <person name="Spackman E."/>
            <person name="Goraichik I."/>
            <person name="Dimitrov K.M."/>
            <person name="Suarez D.L."/>
            <person name="Swayne D.E."/>
        </authorList>
    </citation>
    <scope>NUCLEOTIDE SEQUENCE [LARGE SCALE GENOMIC DNA]</scope>
    <source>
        <strain evidence="14 15">DSM 12816</strain>
    </source>
</reference>
<dbReference type="GO" id="GO:0071555">
    <property type="term" value="P:cell wall organization"/>
    <property type="evidence" value="ECO:0007669"/>
    <property type="project" value="UniProtKB-KW"/>
</dbReference>
<dbReference type="PANTHER" id="PTHR30627:SF2">
    <property type="entry name" value="PEPTIDOGLYCAN D,D-TRANSPEPTIDASE MRDA"/>
    <property type="match status" value="1"/>
</dbReference>
<evidence type="ECO:0000256" key="1">
    <source>
        <dbReference type="ARBA" id="ARBA00004167"/>
    </source>
</evidence>
<keyword evidence="7" id="KW-0573">Peptidoglycan synthesis</keyword>
<dbReference type="SUPFAM" id="SSF56519">
    <property type="entry name" value="Penicillin binding protein dimerisation domain"/>
    <property type="match status" value="1"/>
</dbReference>
<keyword evidence="9 11" id="KW-0472">Membrane</keyword>
<dbReference type="InterPro" id="IPR050515">
    <property type="entry name" value="Beta-lactam/transpept"/>
</dbReference>
<dbReference type="GO" id="GO:0008360">
    <property type="term" value="P:regulation of cell shape"/>
    <property type="evidence" value="ECO:0007669"/>
    <property type="project" value="UniProtKB-KW"/>
</dbReference>
<dbReference type="PANTHER" id="PTHR30627">
    <property type="entry name" value="PEPTIDOGLYCAN D,D-TRANSPEPTIDASE"/>
    <property type="match status" value="1"/>
</dbReference>
<dbReference type="RefSeq" id="WP_084234247.1">
    <property type="nucleotide sequence ID" value="NZ_FWXW01000003.1"/>
</dbReference>
<dbReference type="Gene3D" id="3.90.1310.10">
    <property type="entry name" value="Penicillin-binding protein 2a (Domain 2)"/>
    <property type="match status" value="1"/>
</dbReference>
<evidence type="ECO:0000256" key="7">
    <source>
        <dbReference type="ARBA" id="ARBA00022984"/>
    </source>
</evidence>
<keyword evidence="6" id="KW-0133">Cell shape</keyword>
<evidence type="ECO:0000256" key="3">
    <source>
        <dbReference type="ARBA" id="ARBA00007171"/>
    </source>
</evidence>
<dbReference type="SUPFAM" id="SSF56601">
    <property type="entry name" value="beta-lactamase/transpeptidase-like"/>
    <property type="match status" value="1"/>
</dbReference>
<evidence type="ECO:0000256" key="6">
    <source>
        <dbReference type="ARBA" id="ARBA00022960"/>
    </source>
</evidence>
<keyword evidence="8 11" id="KW-1133">Transmembrane helix</keyword>
<gene>
    <name evidence="14" type="ORF">SAMN02745168_1601</name>
</gene>
<keyword evidence="5 11" id="KW-0812">Transmembrane</keyword>
<dbReference type="PROSITE" id="PS51257">
    <property type="entry name" value="PROKAR_LIPOPROTEIN"/>
    <property type="match status" value="1"/>
</dbReference>
<dbReference type="Gene3D" id="1.10.10.1230">
    <property type="entry name" value="Penicillin-binding protein, N-terminal non-catalytic domain, head sub-domain"/>
    <property type="match status" value="1"/>
</dbReference>
<evidence type="ECO:0000256" key="4">
    <source>
        <dbReference type="ARBA" id="ARBA00022475"/>
    </source>
</evidence>
<evidence type="ECO:0000256" key="10">
    <source>
        <dbReference type="ARBA" id="ARBA00023316"/>
    </source>
</evidence>
<dbReference type="GO" id="GO:0071972">
    <property type="term" value="F:peptidoglycan L,D-transpeptidase activity"/>
    <property type="evidence" value="ECO:0007669"/>
    <property type="project" value="TreeGrafter"/>
</dbReference>
<feature type="domain" description="Penicillin-binding protein dimerisation" evidence="13">
    <location>
        <begin position="53"/>
        <end position="294"/>
    </location>
</feature>
<dbReference type="GO" id="GO:0009252">
    <property type="term" value="P:peptidoglycan biosynthetic process"/>
    <property type="evidence" value="ECO:0007669"/>
    <property type="project" value="UniProtKB-KW"/>
</dbReference>
<dbReference type="InterPro" id="IPR001460">
    <property type="entry name" value="PCN-bd_Tpept"/>
</dbReference>
<keyword evidence="15" id="KW-1185">Reference proteome</keyword>
<organism evidence="14 15">
    <name type="scientific">Papillibacter cinnamivorans DSM 12816</name>
    <dbReference type="NCBI Taxonomy" id="1122930"/>
    <lineage>
        <taxon>Bacteria</taxon>
        <taxon>Bacillati</taxon>
        <taxon>Bacillota</taxon>
        <taxon>Clostridia</taxon>
        <taxon>Eubacteriales</taxon>
        <taxon>Oscillospiraceae</taxon>
        <taxon>Papillibacter</taxon>
    </lineage>
</organism>
<dbReference type="EMBL" id="FWXW01000003">
    <property type="protein sequence ID" value="SMC56814.1"/>
    <property type="molecule type" value="Genomic_DNA"/>
</dbReference>
<evidence type="ECO:0000256" key="11">
    <source>
        <dbReference type="SAM" id="Phobius"/>
    </source>
</evidence>
<accession>A0A1W2A825</accession>
<feature type="transmembrane region" description="Helical" evidence="11">
    <location>
        <begin position="12"/>
        <end position="31"/>
    </location>
</feature>
<sequence length="677" mass="73892">MEGRKFRIRTGVITGLLMGCIVWFVMTLYTAQIVHGAEYLEESRRKIVKTETVEASRGEITDRYGRVLITNRLSYNLTFDASYLTEGQDQNAAILKLIDTCDEKGVSHIDTLPVSQTAPFGYTLDTATDSQKNRFSRYLANRGWSSDTVSASDLLALMRKDFKLDESYTDEQAREIIGVRYELALRKLINTTAYVFAEDVDIDLISILKEGSYPGMQIKTVSAREYMTPYAAHLLGSVGQIYEEEAEEYIQKGYAMDEMVGKSGVEKAFEDFLRGTDGTRIIDTNTDGKITSELYTAEPQPGGNVALTIDIKLQEATEKALAETTEKMTKEDGEIRGGAAVVMDVNSGDVLASASYPTYSLTTYNADYNQLLADPANPLLNRAAQGIYPPGSTFKMVTAVGALEEGIITPSTIIEDKGIYTYYSDYQPRCWLYRASGRTHGKINVVTALEVSCNYFFYDIGRRLGIDKLDEYAQKFGLGLPTGIEIPESTGILASPAYKEANGDVFSPGDTLRAAIGQDNAFTTLQLANYVATLANGGTHYDAHLLKSVKSYDYSQLLYEYTPQAAGTVEISDSNLAAVKQGMRNVATQGTAATYLKNYPIAVGAKTGTAQTGADNISNGVFVCFAPYDDPQIAIAIVVEQGGSGSALAETAVAIMNAYFNSEDTMTAAEQESVLLP</sequence>
<keyword evidence="10" id="KW-0961">Cell wall biogenesis/degradation</keyword>
<dbReference type="Pfam" id="PF03717">
    <property type="entry name" value="PBP_dimer"/>
    <property type="match status" value="1"/>
</dbReference>
<comment type="similarity">
    <text evidence="3">Belongs to the transpeptidase family.</text>
</comment>
<evidence type="ECO:0000256" key="9">
    <source>
        <dbReference type="ARBA" id="ARBA00023136"/>
    </source>
</evidence>